<dbReference type="SMART" id="SM00020">
    <property type="entry name" value="Tryp_SPc"/>
    <property type="match status" value="1"/>
</dbReference>
<dbReference type="Gene3D" id="2.40.10.10">
    <property type="entry name" value="Trypsin-like serine proteases"/>
    <property type="match status" value="2"/>
</dbReference>
<evidence type="ECO:0000313" key="10">
    <source>
        <dbReference type="Proteomes" id="UP001549921"/>
    </source>
</evidence>
<evidence type="ECO:0000256" key="1">
    <source>
        <dbReference type="ARBA" id="ARBA00007664"/>
    </source>
</evidence>
<dbReference type="GO" id="GO:0008236">
    <property type="term" value="F:serine-type peptidase activity"/>
    <property type="evidence" value="ECO:0007669"/>
    <property type="project" value="UniProtKB-KW"/>
</dbReference>
<proteinExistence type="inferred from homology"/>
<dbReference type="InterPro" id="IPR043504">
    <property type="entry name" value="Peptidase_S1_PA_chymotrypsin"/>
</dbReference>
<dbReference type="PROSITE" id="PS00134">
    <property type="entry name" value="TRYPSIN_HIS"/>
    <property type="match status" value="1"/>
</dbReference>
<comment type="caution">
    <text evidence="9">The sequence shown here is derived from an EMBL/GenBank/DDBJ whole genome shotgun (WGS) entry which is preliminary data.</text>
</comment>
<keyword evidence="7" id="KW-0732">Signal</keyword>
<dbReference type="EMBL" id="JBEDNZ010000015">
    <property type="protein sequence ID" value="KAL0828770.1"/>
    <property type="molecule type" value="Genomic_DNA"/>
</dbReference>
<name>A0ABD0SST0_LOXSC</name>
<dbReference type="SUPFAM" id="SSF50494">
    <property type="entry name" value="Trypsin-like serine proteases"/>
    <property type="match status" value="1"/>
</dbReference>
<evidence type="ECO:0000256" key="5">
    <source>
        <dbReference type="ARBA" id="ARBA00023157"/>
    </source>
</evidence>
<evidence type="ECO:0000256" key="7">
    <source>
        <dbReference type="SAM" id="SignalP"/>
    </source>
</evidence>
<evidence type="ECO:0000256" key="6">
    <source>
        <dbReference type="RuleBase" id="RU363034"/>
    </source>
</evidence>
<organism evidence="9 10">
    <name type="scientific">Loxostege sticticalis</name>
    <name type="common">Beet webworm moth</name>
    <dbReference type="NCBI Taxonomy" id="481309"/>
    <lineage>
        <taxon>Eukaryota</taxon>
        <taxon>Metazoa</taxon>
        <taxon>Ecdysozoa</taxon>
        <taxon>Arthropoda</taxon>
        <taxon>Hexapoda</taxon>
        <taxon>Insecta</taxon>
        <taxon>Pterygota</taxon>
        <taxon>Neoptera</taxon>
        <taxon>Endopterygota</taxon>
        <taxon>Lepidoptera</taxon>
        <taxon>Glossata</taxon>
        <taxon>Ditrysia</taxon>
        <taxon>Pyraloidea</taxon>
        <taxon>Crambidae</taxon>
        <taxon>Pyraustinae</taxon>
        <taxon>Loxostege</taxon>
    </lineage>
</organism>
<dbReference type="PROSITE" id="PS50240">
    <property type="entry name" value="TRYPSIN_DOM"/>
    <property type="match status" value="1"/>
</dbReference>
<keyword evidence="4 6" id="KW-0720">Serine protease</keyword>
<reference evidence="9 10" key="1">
    <citation type="submission" date="2024-06" db="EMBL/GenBank/DDBJ databases">
        <title>A chromosome-level genome assembly of beet webworm, Loxostege sticticalis.</title>
        <authorList>
            <person name="Zhang Y."/>
        </authorList>
    </citation>
    <scope>NUCLEOTIDE SEQUENCE [LARGE SCALE GENOMIC DNA]</scope>
    <source>
        <strain evidence="9">AQ028</strain>
        <tissue evidence="9">Male pupae</tissue>
    </source>
</reference>
<keyword evidence="3 6" id="KW-0378">Hydrolase</keyword>
<evidence type="ECO:0000256" key="2">
    <source>
        <dbReference type="ARBA" id="ARBA00022670"/>
    </source>
</evidence>
<dbReference type="AlphaFoldDB" id="A0ABD0SST0"/>
<dbReference type="InterPro" id="IPR033116">
    <property type="entry name" value="TRYPSIN_SER"/>
</dbReference>
<feature type="chain" id="PRO_5044753309" description="Peptidase S1 domain-containing protein" evidence="7">
    <location>
        <begin position="19"/>
        <end position="284"/>
    </location>
</feature>
<feature type="domain" description="Peptidase S1" evidence="8">
    <location>
        <begin position="51"/>
        <end position="284"/>
    </location>
</feature>
<evidence type="ECO:0000256" key="3">
    <source>
        <dbReference type="ARBA" id="ARBA00022801"/>
    </source>
</evidence>
<sequence>MSTMKSFLLLVVCAAAHAALQPPLEPYHEAEGIPAMRHIQQYEQAHRDSRIALGIQVPKGTHPYLGGLMIHLLDGRMSMCGASMLSNTKAVTAAHCWWDGQHQARHFTVVYGSDRLTTGGTRLMTNQVEMHAGFNPLIYSSDIAIITHPRVEYNDYINRILVPTGSNTFENVWAVAVGYGRTSNNPSVEQLMDKRQVMLQVISNLSCRNVWAAALVNNGVLCTASAGGMSVCGGDSGGPLVTGSGTSRTLIGITSFGAEAACGLGFPAGFTRVTFFSAWINARI</sequence>
<keyword evidence="5" id="KW-1015">Disulfide bond</keyword>
<accession>A0ABD0SST0</accession>
<dbReference type="PRINTS" id="PR00722">
    <property type="entry name" value="CHYMOTRYPSIN"/>
</dbReference>
<dbReference type="InterPro" id="IPR050430">
    <property type="entry name" value="Peptidase_S1"/>
</dbReference>
<dbReference type="PANTHER" id="PTHR24276">
    <property type="entry name" value="POLYSERASE-RELATED"/>
    <property type="match status" value="1"/>
</dbReference>
<dbReference type="Proteomes" id="UP001549921">
    <property type="component" value="Unassembled WGS sequence"/>
</dbReference>
<dbReference type="InterPro" id="IPR001314">
    <property type="entry name" value="Peptidase_S1A"/>
</dbReference>
<evidence type="ECO:0000313" key="9">
    <source>
        <dbReference type="EMBL" id="KAL0828770.1"/>
    </source>
</evidence>
<dbReference type="Pfam" id="PF00089">
    <property type="entry name" value="Trypsin"/>
    <property type="match status" value="1"/>
</dbReference>
<dbReference type="PROSITE" id="PS00135">
    <property type="entry name" value="TRYPSIN_SER"/>
    <property type="match status" value="1"/>
</dbReference>
<dbReference type="CDD" id="cd00190">
    <property type="entry name" value="Tryp_SPc"/>
    <property type="match status" value="1"/>
</dbReference>
<dbReference type="InterPro" id="IPR018114">
    <property type="entry name" value="TRYPSIN_HIS"/>
</dbReference>
<evidence type="ECO:0000256" key="4">
    <source>
        <dbReference type="ARBA" id="ARBA00022825"/>
    </source>
</evidence>
<keyword evidence="2 6" id="KW-0645">Protease</keyword>
<dbReference type="InterPro" id="IPR009003">
    <property type="entry name" value="Peptidase_S1_PA"/>
</dbReference>
<protein>
    <recommendedName>
        <fullName evidence="8">Peptidase S1 domain-containing protein</fullName>
    </recommendedName>
</protein>
<evidence type="ECO:0000259" key="8">
    <source>
        <dbReference type="PROSITE" id="PS50240"/>
    </source>
</evidence>
<gene>
    <name evidence="9" type="ORF">ABMA28_003684</name>
</gene>
<dbReference type="InterPro" id="IPR001254">
    <property type="entry name" value="Trypsin_dom"/>
</dbReference>
<dbReference type="PANTHER" id="PTHR24276:SF98">
    <property type="entry name" value="FI18310P1-RELATED"/>
    <property type="match status" value="1"/>
</dbReference>
<feature type="signal peptide" evidence="7">
    <location>
        <begin position="1"/>
        <end position="18"/>
    </location>
</feature>
<comment type="similarity">
    <text evidence="1">Belongs to the peptidase S1 family.</text>
</comment>
<dbReference type="GO" id="GO:0006508">
    <property type="term" value="P:proteolysis"/>
    <property type="evidence" value="ECO:0007669"/>
    <property type="project" value="UniProtKB-KW"/>
</dbReference>